<comment type="caution">
    <text evidence="2">The sequence shown here is derived from an EMBL/GenBank/DDBJ whole genome shotgun (WGS) entry which is preliminary data.</text>
</comment>
<dbReference type="Pfam" id="PF13545">
    <property type="entry name" value="HTH_Crp_2"/>
    <property type="match status" value="1"/>
</dbReference>
<evidence type="ECO:0000259" key="1">
    <source>
        <dbReference type="SMART" id="SM00419"/>
    </source>
</evidence>
<proteinExistence type="predicted"/>
<dbReference type="InterPro" id="IPR036390">
    <property type="entry name" value="WH_DNA-bd_sf"/>
</dbReference>
<dbReference type="GO" id="GO:0006355">
    <property type="term" value="P:regulation of DNA-templated transcription"/>
    <property type="evidence" value="ECO:0007669"/>
    <property type="project" value="InterPro"/>
</dbReference>
<dbReference type="Proteomes" id="UP001138768">
    <property type="component" value="Unassembled WGS sequence"/>
</dbReference>
<dbReference type="EMBL" id="NRRY01000050">
    <property type="protein sequence ID" value="MBK1620840.1"/>
    <property type="molecule type" value="Genomic_DNA"/>
</dbReference>
<organism evidence="2 3">
    <name type="scientific">Lamprobacter modestohalophilus</name>
    <dbReference type="NCBI Taxonomy" id="1064514"/>
    <lineage>
        <taxon>Bacteria</taxon>
        <taxon>Pseudomonadati</taxon>
        <taxon>Pseudomonadota</taxon>
        <taxon>Gammaproteobacteria</taxon>
        <taxon>Chromatiales</taxon>
        <taxon>Chromatiaceae</taxon>
        <taxon>Lamprobacter</taxon>
    </lineage>
</organism>
<evidence type="ECO:0000313" key="2">
    <source>
        <dbReference type="EMBL" id="MBK1620840.1"/>
    </source>
</evidence>
<protein>
    <recommendedName>
        <fullName evidence="1">HTH crp-type domain-containing protein</fullName>
    </recommendedName>
</protein>
<feature type="domain" description="HTH crp-type" evidence="1">
    <location>
        <begin position="70"/>
        <end position="118"/>
    </location>
</feature>
<name>A0A9X0WCV7_9GAMM</name>
<keyword evidence="3" id="KW-1185">Reference proteome</keyword>
<dbReference type="SUPFAM" id="SSF46785">
    <property type="entry name" value="Winged helix' DNA-binding domain"/>
    <property type="match status" value="1"/>
</dbReference>
<dbReference type="SMART" id="SM00419">
    <property type="entry name" value="HTH_CRP"/>
    <property type="match status" value="1"/>
</dbReference>
<dbReference type="InterPro" id="IPR012318">
    <property type="entry name" value="HTH_CRP"/>
</dbReference>
<dbReference type="Gene3D" id="1.10.10.10">
    <property type="entry name" value="Winged helix-like DNA-binding domain superfamily/Winged helix DNA-binding domain"/>
    <property type="match status" value="1"/>
</dbReference>
<accession>A0A9X0WCV7</accession>
<dbReference type="GO" id="GO:0003677">
    <property type="term" value="F:DNA binding"/>
    <property type="evidence" value="ECO:0007669"/>
    <property type="project" value="InterPro"/>
</dbReference>
<dbReference type="RefSeq" id="WP_200248335.1">
    <property type="nucleotide sequence ID" value="NZ_NRRY01000050.1"/>
</dbReference>
<gene>
    <name evidence="2" type="ORF">CKO42_20895</name>
</gene>
<evidence type="ECO:0000313" key="3">
    <source>
        <dbReference type="Proteomes" id="UP001138768"/>
    </source>
</evidence>
<reference evidence="2 3" key="1">
    <citation type="journal article" date="2020" name="Microorganisms">
        <title>Osmotic Adaptation and Compatible Solute Biosynthesis of Phototrophic Bacteria as Revealed from Genome Analyses.</title>
        <authorList>
            <person name="Imhoff J.F."/>
            <person name="Rahn T."/>
            <person name="Kunzel S."/>
            <person name="Keller A."/>
            <person name="Neulinger S.C."/>
        </authorList>
    </citation>
    <scope>NUCLEOTIDE SEQUENCE [LARGE SCALE GENOMIC DNA]</scope>
    <source>
        <strain evidence="2 3">DSM 25653</strain>
    </source>
</reference>
<sequence length="148" mass="16765">MSLDQDSLNTHFGDIWPVHNDAFAELLVMLRRHFGGDLDRMLVLAIIGARTLARGRIARMSYDRFMVPNRPDPETAPINLQSIADYSGIPRETVRRKVNDLERLGWIIRRDKGYLIATEKAARDLAPATEATMRYLLKVVTACNQAAD</sequence>
<dbReference type="AlphaFoldDB" id="A0A9X0WCV7"/>
<dbReference type="InterPro" id="IPR036388">
    <property type="entry name" value="WH-like_DNA-bd_sf"/>
</dbReference>